<sequence length="30" mass="3620">MTNKVIIALDYEKKPMPWHWLISLIRKPVV</sequence>
<dbReference type="Proteomes" id="UP000253728">
    <property type="component" value="Unassembled WGS sequence"/>
</dbReference>
<accession>A0A336NAD6</accession>
<evidence type="ECO:0000313" key="2">
    <source>
        <dbReference type="Proteomes" id="UP000253728"/>
    </source>
</evidence>
<proteinExistence type="predicted"/>
<gene>
    <name evidence="1" type="ORF">NCTC5908_02414</name>
</gene>
<evidence type="ECO:0000313" key="1">
    <source>
        <dbReference type="EMBL" id="SSZ30584.1"/>
    </source>
</evidence>
<dbReference type="EMBL" id="UFSP01000004">
    <property type="protein sequence ID" value="SSZ30584.1"/>
    <property type="molecule type" value="Genomic_DNA"/>
</dbReference>
<organism evidence="1 2">
    <name type="scientific">Aggregatibacter aphrophilus</name>
    <name type="common">Haemophilus aphrophilus</name>
    <dbReference type="NCBI Taxonomy" id="732"/>
    <lineage>
        <taxon>Bacteria</taxon>
        <taxon>Pseudomonadati</taxon>
        <taxon>Pseudomonadota</taxon>
        <taxon>Gammaproteobacteria</taxon>
        <taxon>Pasteurellales</taxon>
        <taxon>Pasteurellaceae</taxon>
        <taxon>Aggregatibacter</taxon>
    </lineage>
</organism>
<dbReference type="AlphaFoldDB" id="A0A336NAD6"/>
<name>A0A336NAD6_AGGAP</name>
<protein>
    <submittedName>
        <fullName evidence="1">Uncharacterized protein</fullName>
    </submittedName>
</protein>
<reference evidence="1 2" key="1">
    <citation type="submission" date="2018-06" db="EMBL/GenBank/DDBJ databases">
        <authorList>
            <consortium name="Pathogen Informatics"/>
            <person name="Doyle S."/>
        </authorList>
    </citation>
    <scope>NUCLEOTIDE SEQUENCE [LARGE SCALE GENOMIC DNA]</scope>
    <source>
        <strain evidence="1 2">NCTC5908</strain>
    </source>
</reference>